<dbReference type="Gene3D" id="3.40.50.12780">
    <property type="entry name" value="N-terminal domain of ligase-like"/>
    <property type="match status" value="1"/>
</dbReference>
<dbReference type="FunFam" id="3.30.300.30:FF:000008">
    <property type="entry name" value="2,3-dihydroxybenzoate-AMP ligase"/>
    <property type="match status" value="1"/>
</dbReference>
<organism evidence="5 6">
    <name type="scientific">Rhodococcoides kyotonense</name>
    <dbReference type="NCBI Taxonomy" id="398843"/>
    <lineage>
        <taxon>Bacteria</taxon>
        <taxon>Bacillati</taxon>
        <taxon>Actinomycetota</taxon>
        <taxon>Actinomycetes</taxon>
        <taxon>Mycobacteriales</taxon>
        <taxon>Nocardiaceae</taxon>
        <taxon>Rhodococcoides</taxon>
    </lineage>
</organism>
<dbReference type="PANTHER" id="PTHR24096:SF323">
    <property type="entry name" value="BLR3536 PROTEIN"/>
    <property type="match status" value="1"/>
</dbReference>
<dbReference type="InterPro" id="IPR020845">
    <property type="entry name" value="AMP-binding_CS"/>
</dbReference>
<proteinExistence type="inferred from homology"/>
<dbReference type="SUPFAM" id="SSF56801">
    <property type="entry name" value="Acetyl-CoA synthetase-like"/>
    <property type="match status" value="1"/>
</dbReference>
<evidence type="ECO:0000313" key="5">
    <source>
        <dbReference type="EMBL" id="SNS96695.1"/>
    </source>
</evidence>
<keyword evidence="6" id="KW-1185">Reference proteome</keyword>
<dbReference type="InterPro" id="IPR042099">
    <property type="entry name" value="ANL_N_sf"/>
</dbReference>
<evidence type="ECO:0000256" key="2">
    <source>
        <dbReference type="ARBA" id="ARBA00022598"/>
    </source>
</evidence>
<dbReference type="Pfam" id="PF00501">
    <property type="entry name" value="AMP-binding"/>
    <property type="match status" value="1"/>
</dbReference>
<evidence type="ECO:0000256" key="1">
    <source>
        <dbReference type="ARBA" id="ARBA00006432"/>
    </source>
</evidence>
<dbReference type="InterPro" id="IPR045851">
    <property type="entry name" value="AMP-bd_C_sf"/>
</dbReference>
<reference evidence="6" key="1">
    <citation type="submission" date="2017-06" db="EMBL/GenBank/DDBJ databases">
        <authorList>
            <person name="Varghese N."/>
            <person name="Submissions S."/>
        </authorList>
    </citation>
    <scope>NUCLEOTIDE SEQUENCE [LARGE SCALE GENOMIC DNA]</scope>
    <source>
        <strain evidence="6">JCM 23211</strain>
    </source>
</reference>
<dbReference type="Pfam" id="PF13193">
    <property type="entry name" value="AMP-binding_C"/>
    <property type="match status" value="1"/>
</dbReference>
<sequence>MAYMMAASGKSLTYAELDRRSNQLAHRWREHGVSSGDTVVIAMENNIEWPVVVAAGMRTGLYVTPVNWHLQTSELAALIAESKPAVVVTSALLASTVAGAVGSAGHRALLMSVDDVPGFEHLDASLRDRPTTPVDGELLGARVLFSGGTTGRPKAFRQGLLGVHPEAAPPRHAGLVDKLEIDADTVLLSPAPNYHAAPFTFQLITLAAGGTIVCMEKFDADAALAAIEKYGVTHSQWVPTMLVRLLNVPNRRRIATHRVAFTSGAPCSIDIKNEIDRWWGPILHEYYGASEGYGHTYIAPLEARTHPGSVGRPLGKTTVRITDGDGVELPAGQVGTVWFEPTAAQSYTNIADASGRKQMGDLGYLDEDGFLYLVGRAGFMIISGGVNIYPDEIEAVLVSHPGVLDAAVIGVPDAEFGERVKAVVELRDSTVTEADLIAFCRGRLAHYKAPRVVEFTSRLPRLPTGKLNKRALKDEFAHIGGQS</sequence>
<gene>
    <name evidence="5" type="ORF">SAMN05421642_107208</name>
</gene>
<accession>A0A239IT23</accession>
<dbReference type="InterPro" id="IPR000873">
    <property type="entry name" value="AMP-dep_synth/lig_dom"/>
</dbReference>
<dbReference type="Gene3D" id="3.30.300.30">
    <property type="match status" value="1"/>
</dbReference>
<evidence type="ECO:0000259" key="4">
    <source>
        <dbReference type="Pfam" id="PF13193"/>
    </source>
</evidence>
<comment type="similarity">
    <text evidence="1">Belongs to the ATP-dependent AMP-binding enzyme family.</text>
</comment>
<dbReference type="Proteomes" id="UP000198327">
    <property type="component" value="Unassembled WGS sequence"/>
</dbReference>
<dbReference type="InterPro" id="IPR025110">
    <property type="entry name" value="AMP-bd_C"/>
</dbReference>
<protein>
    <submittedName>
        <fullName evidence="5">Fatty-acyl-CoA synthase/long-chain acyl-CoA synthetase</fullName>
    </submittedName>
</protein>
<keyword evidence="2" id="KW-0436">Ligase</keyword>
<dbReference type="AlphaFoldDB" id="A0A239IT23"/>
<dbReference type="EMBL" id="FZOW01000007">
    <property type="protein sequence ID" value="SNS96695.1"/>
    <property type="molecule type" value="Genomic_DNA"/>
</dbReference>
<dbReference type="PROSITE" id="PS00455">
    <property type="entry name" value="AMP_BINDING"/>
    <property type="match status" value="1"/>
</dbReference>
<feature type="domain" description="AMP-dependent synthetase/ligase" evidence="3">
    <location>
        <begin position="8"/>
        <end position="339"/>
    </location>
</feature>
<dbReference type="PANTHER" id="PTHR24096">
    <property type="entry name" value="LONG-CHAIN-FATTY-ACID--COA LIGASE"/>
    <property type="match status" value="1"/>
</dbReference>
<evidence type="ECO:0000259" key="3">
    <source>
        <dbReference type="Pfam" id="PF00501"/>
    </source>
</evidence>
<evidence type="ECO:0000313" key="6">
    <source>
        <dbReference type="Proteomes" id="UP000198327"/>
    </source>
</evidence>
<name>A0A239IT23_9NOCA</name>
<feature type="domain" description="AMP-binding enzyme C-terminal" evidence="4">
    <location>
        <begin position="392"/>
        <end position="466"/>
    </location>
</feature>
<dbReference type="GO" id="GO:0016405">
    <property type="term" value="F:CoA-ligase activity"/>
    <property type="evidence" value="ECO:0007669"/>
    <property type="project" value="TreeGrafter"/>
</dbReference>